<accession>A0A5N6M3D0</accession>
<dbReference type="PANTHER" id="PTHR33148">
    <property type="entry name" value="PLASTID MOVEMENT IMPAIRED PROTEIN-RELATED"/>
    <property type="match status" value="1"/>
</dbReference>
<name>A0A5N6M3D0_9ASTR</name>
<sequence length="127" mass="14284">MGNCIIRQNKIMQTGQEVIKHKESMKVNQVIGGQMYYPVPVQEASMELNKSPESEAETEDGNGIVRIKLVITKKELEVMLTKGEVSVADLVSHMRKESLKGAVMIEDEDNRNCGRWKPVLDSIPELD</sequence>
<dbReference type="EMBL" id="SZYD01000017">
    <property type="protein sequence ID" value="KAD3068282.1"/>
    <property type="molecule type" value="Genomic_DNA"/>
</dbReference>
<comment type="caution">
    <text evidence="1">The sequence shown here is derived from an EMBL/GenBank/DDBJ whole genome shotgun (WGS) entry which is preliminary data.</text>
</comment>
<reference evidence="1 2" key="1">
    <citation type="submission" date="2019-05" db="EMBL/GenBank/DDBJ databases">
        <title>Mikania micrantha, genome provides insights into the molecular mechanism of rapid growth.</title>
        <authorList>
            <person name="Liu B."/>
        </authorList>
    </citation>
    <scope>NUCLEOTIDE SEQUENCE [LARGE SCALE GENOMIC DNA]</scope>
    <source>
        <strain evidence="1">NLD-2019</strain>
        <tissue evidence="1">Leaf</tissue>
    </source>
</reference>
<dbReference type="AlphaFoldDB" id="A0A5N6M3D0"/>
<gene>
    <name evidence="1" type="ORF">E3N88_36162</name>
</gene>
<protein>
    <submittedName>
        <fullName evidence="1">Uncharacterized protein</fullName>
    </submittedName>
</protein>
<evidence type="ECO:0000313" key="2">
    <source>
        <dbReference type="Proteomes" id="UP000326396"/>
    </source>
</evidence>
<dbReference type="PANTHER" id="PTHR33148:SF46">
    <property type="entry name" value="EMB|CAB85509.1"/>
    <property type="match status" value="1"/>
</dbReference>
<dbReference type="Proteomes" id="UP000326396">
    <property type="component" value="Linkage Group LG7"/>
</dbReference>
<organism evidence="1 2">
    <name type="scientific">Mikania micrantha</name>
    <name type="common">bitter vine</name>
    <dbReference type="NCBI Taxonomy" id="192012"/>
    <lineage>
        <taxon>Eukaryota</taxon>
        <taxon>Viridiplantae</taxon>
        <taxon>Streptophyta</taxon>
        <taxon>Embryophyta</taxon>
        <taxon>Tracheophyta</taxon>
        <taxon>Spermatophyta</taxon>
        <taxon>Magnoliopsida</taxon>
        <taxon>eudicotyledons</taxon>
        <taxon>Gunneridae</taxon>
        <taxon>Pentapetalae</taxon>
        <taxon>asterids</taxon>
        <taxon>campanulids</taxon>
        <taxon>Asterales</taxon>
        <taxon>Asteraceae</taxon>
        <taxon>Asteroideae</taxon>
        <taxon>Heliantheae alliance</taxon>
        <taxon>Eupatorieae</taxon>
        <taxon>Mikania</taxon>
    </lineage>
</organism>
<keyword evidence="2" id="KW-1185">Reference proteome</keyword>
<dbReference type="OrthoDB" id="1688863at2759"/>
<evidence type="ECO:0000313" key="1">
    <source>
        <dbReference type="EMBL" id="KAD3068282.1"/>
    </source>
</evidence>
<proteinExistence type="predicted"/>